<feature type="compositionally biased region" description="Basic and acidic residues" evidence="1">
    <location>
        <begin position="21"/>
        <end position="45"/>
    </location>
</feature>
<reference evidence="2 3" key="1">
    <citation type="submission" date="2016-10" db="EMBL/GenBank/DDBJ databases">
        <authorList>
            <person name="de Groot N.N."/>
        </authorList>
    </citation>
    <scope>NUCLEOTIDE SEQUENCE [LARGE SCALE GENOMIC DNA]</scope>
    <source>
        <strain evidence="2 3">DSM 17890</strain>
    </source>
</reference>
<dbReference type="STRING" id="356660.SAMN05444336_110135"/>
<feature type="region of interest" description="Disordered" evidence="1">
    <location>
        <begin position="1"/>
        <end position="112"/>
    </location>
</feature>
<dbReference type="Proteomes" id="UP000199118">
    <property type="component" value="Unassembled WGS sequence"/>
</dbReference>
<feature type="non-terminal residue" evidence="2">
    <location>
        <position position="287"/>
    </location>
</feature>
<dbReference type="RefSeq" id="WP_143040366.1">
    <property type="nucleotide sequence ID" value="NZ_FNMZ01000010.1"/>
</dbReference>
<feature type="compositionally biased region" description="Polar residues" evidence="1">
    <location>
        <begin position="94"/>
        <end position="106"/>
    </location>
</feature>
<evidence type="ECO:0000256" key="1">
    <source>
        <dbReference type="SAM" id="MobiDB-lite"/>
    </source>
</evidence>
<protein>
    <submittedName>
        <fullName evidence="2">Uncharacterized protein</fullName>
    </submittedName>
</protein>
<organism evidence="2 3">
    <name type="scientific">Albimonas donghaensis</name>
    <dbReference type="NCBI Taxonomy" id="356660"/>
    <lineage>
        <taxon>Bacteria</taxon>
        <taxon>Pseudomonadati</taxon>
        <taxon>Pseudomonadota</taxon>
        <taxon>Alphaproteobacteria</taxon>
        <taxon>Rhodobacterales</taxon>
        <taxon>Paracoccaceae</taxon>
        <taxon>Albimonas</taxon>
    </lineage>
</organism>
<evidence type="ECO:0000313" key="2">
    <source>
        <dbReference type="EMBL" id="SDX80813.1"/>
    </source>
</evidence>
<keyword evidence="3" id="KW-1185">Reference proteome</keyword>
<name>A0A1H3EPV8_9RHOB</name>
<dbReference type="AlphaFoldDB" id="A0A1H3EPV8"/>
<dbReference type="CDD" id="cd11304">
    <property type="entry name" value="Cadherin_repeat"/>
    <property type="match status" value="1"/>
</dbReference>
<sequence>MSDSFDKTTGAVPGAGSMDTAQRRKALEQELAPKMEGETRDRGEATLHYGGDQAVESGLDARPSDRGAGATSSAGSGPAPQAAGLSPLEDWTPSPVSSFAATSIPSTDAAAPDVAPSALNLFLAPPGRMDVSAPDPINLFGEADRARPAAAFAAPPTVDSAPGEQDGDETPRRDTPDRDKEDGASSEEGDEDEQTDPGSDLDEAPTGLALTGTAVAENAPGAVIGTVAGTDPEGAPLTWSVDDPRFEVVGDTLKLKDGVALDHEAGGEVDLVLTATDPAGNATPHAA</sequence>
<feature type="compositionally biased region" description="Basic and acidic residues" evidence="1">
    <location>
        <begin position="169"/>
        <end position="183"/>
    </location>
</feature>
<feature type="compositionally biased region" description="Acidic residues" evidence="1">
    <location>
        <begin position="184"/>
        <end position="203"/>
    </location>
</feature>
<evidence type="ECO:0000313" key="3">
    <source>
        <dbReference type="Proteomes" id="UP000199118"/>
    </source>
</evidence>
<dbReference type="EMBL" id="FNMZ01000010">
    <property type="protein sequence ID" value="SDX80813.1"/>
    <property type="molecule type" value="Genomic_DNA"/>
</dbReference>
<gene>
    <name evidence="2" type="ORF">SAMN05444336_110135</name>
</gene>
<accession>A0A1H3EPV8</accession>
<dbReference type="OrthoDB" id="8421704at2"/>
<proteinExistence type="predicted"/>
<feature type="compositionally biased region" description="Low complexity" evidence="1">
    <location>
        <begin position="67"/>
        <end position="87"/>
    </location>
</feature>
<feature type="region of interest" description="Disordered" evidence="1">
    <location>
        <begin position="124"/>
        <end position="219"/>
    </location>
</feature>